<dbReference type="Pfam" id="PF02481">
    <property type="entry name" value="DNA_processg_A"/>
    <property type="match status" value="1"/>
</dbReference>
<evidence type="ECO:0000313" key="6">
    <source>
        <dbReference type="Proteomes" id="UP001058072"/>
    </source>
</evidence>
<dbReference type="EMBL" id="CP071250">
    <property type="protein sequence ID" value="UUF07909.1"/>
    <property type="molecule type" value="Genomic_DNA"/>
</dbReference>
<reference evidence="4 5" key="1">
    <citation type="submission" date="2021-03" db="EMBL/GenBank/DDBJ databases">
        <title>Comparative Genomics and Metabolomics in the genus Turicibacter.</title>
        <authorList>
            <person name="Maki J."/>
            <person name="Looft T."/>
        </authorList>
    </citation>
    <scope>NUCLEOTIDE SEQUENCE</scope>
    <source>
        <strain evidence="4">ISU324</strain>
        <strain evidence="3 5">MMM721</strain>
    </source>
</reference>
<protein>
    <submittedName>
        <fullName evidence="4">DNA-processing protein DprA</fullName>
    </submittedName>
</protein>
<gene>
    <name evidence="3" type="ORF">J0J69_03480</name>
    <name evidence="4" type="ORF">J0J70_09825</name>
</gene>
<evidence type="ECO:0000259" key="2">
    <source>
        <dbReference type="Pfam" id="PF02481"/>
    </source>
</evidence>
<dbReference type="RefSeq" id="WP_055241473.1">
    <property type="nucleotide sequence ID" value="NZ_CP071249.1"/>
</dbReference>
<dbReference type="GO" id="GO:0009294">
    <property type="term" value="P:DNA-mediated transformation"/>
    <property type="evidence" value="ECO:0007669"/>
    <property type="project" value="InterPro"/>
</dbReference>
<sequence>MELREKLIALSVLKNGNWFKMYDVLKDDIKLKQITQEQVTQAKLKLGESKVLTVLDEEYPSLFKEMIRPPFVLYYQGDLMLLKKKKIGVMGNRRPSAYGMESCKAIVGNLLSQDVAIVGNLQLGIDAIAHLLSVRSGKTIALLSSGFLHVYPQENFELYKRIARDHLVMTEYPPHVYPSAPQFYRAHQLVQELSEVMVVIEAVKEDKRLKLAQQLVEEGKVVYALPAPYNSIHSEGSLNLIKNGAYCLTHYQDVLNMLDWVHSEE</sequence>
<accession>A0A9Q9CFB7</accession>
<evidence type="ECO:0000313" key="4">
    <source>
        <dbReference type="EMBL" id="UUF07909.1"/>
    </source>
</evidence>
<dbReference type="SUPFAM" id="SSF102405">
    <property type="entry name" value="MCP/YpsA-like"/>
    <property type="match status" value="1"/>
</dbReference>
<proteinExistence type="inferred from homology"/>
<dbReference type="InterPro" id="IPR057666">
    <property type="entry name" value="DrpA_SLOG"/>
</dbReference>
<dbReference type="EMBL" id="CP071249">
    <property type="protein sequence ID" value="UUF06656.1"/>
    <property type="molecule type" value="Genomic_DNA"/>
</dbReference>
<dbReference type="Proteomes" id="UP001058016">
    <property type="component" value="Chromosome"/>
</dbReference>
<keyword evidence="5" id="KW-1185">Reference proteome</keyword>
<comment type="similarity">
    <text evidence="1">Belongs to the DprA/Smf family.</text>
</comment>
<dbReference type="PANTHER" id="PTHR43022">
    <property type="entry name" value="PROTEIN SMF"/>
    <property type="match status" value="1"/>
</dbReference>
<evidence type="ECO:0000256" key="1">
    <source>
        <dbReference type="ARBA" id="ARBA00006525"/>
    </source>
</evidence>
<dbReference type="Gene3D" id="3.40.50.450">
    <property type="match status" value="1"/>
</dbReference>
<evidence type="ECO:0000313" key="3">
    <source>
        <dbReference type="EMBL" id="UUF06656.1"/>
    </source>
</evidence>
<dbReference type="Proteomes" id="UP001058072">
    <property type="component" value="Chromosome"/>
</dbReference>
<evidence type="ECO:0000313" key="5">
    <source>
        <dbReference type="Proteomes" id="UP001058016"/>
    </source>
</evidence>
<organism evidence="4 6">
    <name type="scientific">Turicibacter bilis</name>
    <dbReference type="NCBI Taxonomy" id="2735723"/>
    <lineage>
        <taxon>Bacteria</taxon>
        <taxon>Bacillati</taxon>
        <taxon>Bacillota</taxon>
        <taxon>Erysipelotrichia</taxon>
        <taxon>Erysipelotrichales</taxon>
        <taxon>Turicibacteraceae</taxon>
        <taxon>Turicibacter</taxon>
    </lineage>
</organism>
<name>A0A9Q9CFB7_9FIRM</name>
<dbReference type="InterPro" id="IPR003488">
    <property type="entry name" value="DprA"/>
</dbReference>
<feature type="domain" description="Smf/DprA SLOG" evidence="2">
    <location>
        <begin position="50"/>
        <end position="258"/>
    </location>
</feature>
<dbReference type="PANTHER" id="PTHR43022:SF1">
    <property type="entry name" value="PROTEIN SMF"/>
    <property type="match status" value="1"/>
</dbReference>
<dbReference type="AlphaFoldDB" id="A0A9Q9CFB7"/>